<keyword evidence="3" id="KW-0479">Metal-binding</keyword>
<dbReference type="InterPro" id="IPR005494">
    <property type="entry name" value="GSPS_pre-ATP-grasp-like_dom"/>
</dbReference>
<evidence type="ECO:0000256" key="4">
    <source>
        <dbReference type="ARBA" id="ARBA00022741"/>
    </source>
</evidence>
<dbReference type="Gene3D" id="3.30.1490.330">
    <property type="match status" value="1"/>
</dbReference>
<dbReference type="GO" id="GO:0008885">
    <property type="term" value="F:glutathionylspermidine synthase activity"/>
    <property type="evidence" value="ECO:0007669"/>
    <property type="project" value="TreeGrafter"/>
</dbReference>
<dbReference type="eggNOG" id="COG0754">
    <property type="taxonomic scope" value="Bacteria"/>
</dbReference>
<evidence type="ECO:0000256" key="3">
    <source>
        <dbReference type="ARBA" id="ARBA00022723"/>
    </source>
</evidence>
<protein>
    <submittedName>
        <fullName evidence="8">Bifunctional: glutathionylspermidine amidase (N-terminal) glutathionylspermidine synthetase (C-terminal)</fullName>
    </submittedName>
</protein>
<evidence type="ECO:0000259" key="7">
    <source>
        <dbReference type="PROSITE" id="PS50911"/>
    </source>
</evidence>
<keyword evidence="9" id="KW-1185">Reference proteome</keyword>
<sequence length="636" mass="72199">MDSPLAHLDSASTAFGTLLGYAPGCVAAYSSDYETASKLQYPKRSAFRSHYDGIYMGYKWQCVEFARRYMYINHGYIFDDVAMAYDIFDLRTVRDVKENQLLPFNAFVNGNKRHPEVGCLLIWKEGGEFEETGHVAIVTEVTEQFVRIAEQNVGHALWSEGANYARQLKAKVTKEGEYWITCSYGDAQILGWMIQTDDNEYAEPHNEKNTALFQLHSNHANEITDAKKSWLNIANEDEAAFVDAMGGHYLTSVIGEQTRYFIASQSAETALEYATNELHNMFMHATDYVLEHPELLEKFNLPNSVLPKIRQSWDNRLNQLITSRFDFAMTKNGLKVYEYNCDSASCYMESGKVQGKWARHYGINEGHDAGKDLFKDVARAWKKSHAKGVVHILRDDEAEEAYHALFMQDALKNAGIDSKIIIGLTGLQWSEQGAVIDAEGEQVQWVWKTWSWETALDQIRSECDEETLNTGVYEPDWQRNQPLRLSDVLLRENIMVFEPLWSLIPSNKAILPVLWSLFPNHPLLLNSAFELTPELQATGYVKKPIVGRCGANIELIDHNDTVVEATQGSFASQDMIYQQLFALPNIDGYFTQVCTFTAAGSYAGSGIRADKSMVINKDSDCFALRFYSDKTFLTEF</sequence>
<dbReference type="PANTHER" id="PTHR30094:SF0">
    <property type="entry name" value="BIFUNCTIONAL GLUTATHIONYLSPERMIDINE SYNTHETASE_AMIDASE-RELATED"/>
    <property type="match status" value="1"/>
</dbReference>
<dbReference type="HOGENOM" id="CLU_478805_0_0_6"/>
<proteinExistence type="inferred from homology"/>
<dbReference type="STRING" id="87626.PTD2_12404"/>
<keyword evidence="6" id="KW-0460">Magnesium</keyword>
<reference evidence="8 9" key="1">
    <citation type="submission" date="2006-02" db="EMBL/GenBank/DDBJ databases">
        <authorList>
            <person name="Moran M.A."/>
            <person name="Kjelleberg S."/>
            <person name="Egan S."/>
            <person name="Saunders N."/>
            <person name="Thomas T."/>
            <person name="Ferriera S."/>
            <person name="Johnson J."/>
            <person name="Kravitz S."/>
            <person name="Halpern A."/>
            <person name="Remington K."/>
            <person name="Beeson K."/>
            <person name="Tran B."/>
            <person name="Rogers Y.-H."/>
            <person name="Friedman R."/>
            <person name="Venter J.C."/>
        </authorList>
    </citation>
    <scope>NUCLEOTIDE SEQUENCE [LARGE SCALE GENOMIC DNA]</scope>
    <source>
        <strain evidence="8 9">D2</strain>
    </source>
</reference>
<feature type="domain" description="Peptidase C51" evidence="7">
    <location>
        <begin position="37"/>
        <end position="181"/>
    </location>
</feature>
<comment type="caution">
    <text evidence="8">The sequence shown here is derived from an EMBL/GenBank/DDBJ whole genome shotgun (WGS) entry which is preliminary data.</text>
</comment>
<evidence type="ECO:0000313" key="8">
    <source>
        <dbReference type="EMBL" id="EAR29619.1"/>
    </source>
</evidence>
<dbReference type="InterPro" id="IPR038765">
    <property type="entry name" value="Papain-like_cys_pep_sf"/>
</dbReference>
<evidence type="ECO:0000256" key="2">
    <source>
        <dbReference type="ARBA" id="ARBA00022598"/>
    </source>
</evidence>
<evidence type="ECO:0000256" key="6">
    <source>
        <dbReference type="ARBA" id="ARBA00022842"/>
    </source>
</evidence>
<comment type="similarity">
    <text evidence="1">In the C-terminal section; belongs to the glutathionylspermidine synthase preATP-grasp family.</text>
</comment>
<accession>A4C6L5</accession>
<dbReference type="Pfam" id="PF05257">
    <property type="entry name" value="CHAP"/>
    <property type="match status" value="1"/>
</dbReference>
<dbReference type="PANTHER" id="PTHR30094">
    <property type="entry name" value="BIFUNCTIONAL GLUTATHIONYLSPERMIDINE SYNTHETASE/AMIDASE-RELATED"/>
    <property type="match status" value="1"/>
</dbReference>
<name>A4C6L5_9GAMM</name>
<dbReference type="GO" id="GO:0005524">
    <property type="term" value="F:ATP binding"/>
    <property type="evidence" value="ECO:0007669"/>
    <property type="project" value="UniProtKB-KW"/>
</dbReference>
<dbReference type="EMBL" id="AAOH01000002">
    <property type="protein sequence ID" value="EAR29619.1"/>
    <property type="molecule type" value="Genomic_DNA"/>
</dbReference>
<evidence type="ECO:0000256" key="1">
    <source>
        <dbReference type="ARBA" id="ARBA00008227"/>
    </source>
</evidence>
<evidence type="ECO:0000256" key="5">
    <source>
        <dbReference type="ARBA" id="ARBA00022840"/>
    </source>
</evidence>
<dbReference type="NCBIfam" id="NF007801">
    <property type="entry name" value="PRK10507.1"/>
    <property type="match status" value="1"/>
</dbReference>
<dbReference type="PROSITE" id="PS50911">
    <property type="entry name" value="CHAP"/>
    <property type="match status" value="1"/>
</dbReference>
<dbReference type="Proteomes" id="UP000006201">
    <property type="component" value="Unassembled WGS sequence"/>
</dbReference>
<dbReference type="InterPro" id="IPR016185">
    <property type="entry name" value="PreATP-grasp_dom_sf"/>
</dbReference>
<evidence type="ECO:0000313" key="9">
    <source>
        <dbReference type="Proteomes" id="UP000006201"/>
    </source>
</evidence>
<organism evidence="8 9">
    <name type="scientific">Pseudoalteromonas tunicata D2</name>
    <dbReference type="NCBI Taxonomy" id="87626"/>
    <lineage>
        <taxon>Bacteria</taxon>
        <taxon>Pseudomonadati</taxon>
        <taxon>Pseudomonadota</taxon>
        <taxon>Gammaproteobacteria</taxon>
        <taxon>Alteromonadales</taxon>
        <taxon>Pseudoalteromonadaceae</taxon>
        <taxon>Pseudoalteromonas</taxon>
    </lineage>
</organism>
<dbReference type="SUPFAM" id="SSF56059">
    <property type="entry name" value="Glutathione synthetase ATP-binding domain-like"/>
    <property type="match status" value="1"/>
</dbReference>
<dbReference type="Gene3D" id="3.90.1720.10">
    <property type="entry name" value="endopeptidase domain like (from Nostoc punctiforme)"/>
    <property type="match status" value="1"/>
</dbReference>
<dbReference type="GO" id="GO:0046872">
    <property type="term" value="F:metal ion binding"/>
    <property type="evidence" value="ECO:0007669"/>
    <property type="project" value="UniProtKB-KW"/>
</dbReference>
<dbReference type="InterPro" id="IPR051705">
    <property type="entry name" value="Gsp_Synthetase/Amidase"/>
</dbReference>
<keyword evidence="2" id="KW-0436">Ligase</keyword>
<keyword evidence="5" id="KW-0067">ATP-binding</keyword>
<dbReference type="SUPFAM" id="SSF52440">
    <property type="entry name" value="PreATP-grasp domain"/>
    <property type="match status" value="1"/>
</dbReference>
<keyword evidence="4" id="KW-0547">Nucleotide-binding</keyword>
<dbReference type="Pfam" id="PF03738">
    <property type="entry name" value="GSP_synth"/>
    <property type="match status" value="1"/>
</dbReference>
<dbReference type="InterPro" id="IPR007921">
    <property type="entry name" value="CHAP_dom"/>
</dbReference>
<dbReference type="SUPFAM" id="SSF54001">
    <property type="entry name" value="Cysteine proteinases"/>
    <property type="match status" value="1"/>
</dbReference>
<gene>
    <name evidence="8" type="ORF">PTD2_12404</name>
</gene>
<dbReference type="AlphaFoldDB" id="A4C6L5"/>
<dbReference type="GO" id="GO:0008884">
    <property type="term" value="F:glutathionylspermidine amidase activity"/>
    <property type="evidence" value="ECO:0007669"/>
    <property type="project" value="TreeGrafter"/>
</dbReference>